<accession>A0A1Z5JQC2</accession>
<evidence type="ECO:0000259" key="5">
    <source>
        <dbReference type="PROSITE" id="PS50106"/>
    </source>
</evidence>
<dbReference type="GO" id="GO:0006508">
    <property type="term" value="P:proteolysis"/>
    <property type="evidence" value="ECO:0007669"/>
    <property type="project" value="UniProtKB-KW"/>
</dbReference>
<organism evidence="6 7">
    <name type="scientific">Fistulifera solaris</name>
    <name type="common">Oleaginous diatom</name>
    <dbReference type="NCBI Taxonomy" id="1519565"/>
    <lineage>
        <taxon>Eukaryota</taxon>
        <taxon>Sar</taxon>
        <taxon>Stramenopiles</taxon>
        <taxon>Ochrophyta</taxon>
        <taxon>Bacillariophyta</taxon>
        <taxon>Bacillariophyceae</taxon>
        <taxon>Bacillariophycidae</taxon>
        <taxon>Naviculales</taxon>
        <taxon>Naviculaceae</taxon>
        <taxon>Fistulifera</taxon>
    </lineage>
</organism>
<evidence type="ECO:0000313" key="6">
    <source>
        <dbReference type="EMBL" id="GAX16230.1"/>
    </source>
</evidence>
<evidence type="ECO:0000256" key="3">
    <source>
        <dbReference type="ARBA" id="ARBA00022801"/>
    </source>
</evidence>
<dbReference type="AlphaFoldDB" id="A0A1Z5JQC2"/>
<protein>
    <submittedName>
        <fullName evidence="6">Serine protease Do</fullName>
        <ecNumber evidence="6">3.4.21.107</ecNumber>
    </submittedName>
</protein>
<evidence type="ECO:0000256" key="2">
    <source>
        <dbReference type="ARBA" id="ARBA00022670"/>
    </source>
</evidence>
<dbReference type="GO" id="GO:0004252">
    <property type="term" value="F:serine-type endopeptidase activity"/>
    <property type="evidence" value="ECO:0007669"/>
    <property type="project" value="InterPro"/>
</dbReference>
<evidence type="ECO:0000256" key="1">
    <source>
        <dbReference type="ARBA" id="ARBA00010541"/>
    </source>
</evidence>
<dbReference type="InterPro" id="IPR036034">
    <property type="entry name" value="PDZ_sf"/>
</dbReference>
<comment type="similarity">
    <text evidence="1">Belongs to the peptidase S1C family.</text>
</comment>
<dbReference type="InParanoid" id="A0A1Z5JQC2"/>
<dbReference type="PRINTS" id="PR00834">
    <property type="entry name" value="PROTEASES2C"/>
</dbReference>
<feature type="domain" description="PDZ" evidence="5">
    <location>
        <begin position="227"/>
        <end position="289"/>
    </location>
</feature>
<keyword evidence="3 6" id="KW-0378">Hydrolase</keyword>
<dbReference type="Proteomes" id="UP000198406">
    <property type="component" value="Unassembled WGS sequence"/>
</dbReference>
<dbReference type="PANTHER" id="PTHR22939">
    <property type="entry name" value="SERINE PROTEASE FAMILY S1C HTRA-RELATED"/>
    <property type="match status" value="1"/>
</dbReference>
<comment type="caution">
    <text evidence="6">The sequence shown here is derived from an EMBL/GenBank/DDBJ whole genome shotgun (WGS) entry which is preliminary data.</text>
</comment>
<dbReference type="FunCoup" id="A0A1Z5JQC2">
    <property type="interactions" value="60"/>
</dbReference>
<keyword evidence="4" id="KW-0843">Virulence</keyword>
<dbReference type="EC" id="3.4.21.107" evidence="6"/>
<dbReference type="EMBL" id="BDSP01000102">
    <property type="protein sequence ID" value="GAX16230.1"/>
    <property type="molecule type" value="Genomic_DNA"/>
</dbReference>
<dbReference type="Gene3D" id="2.30.42.10">
    <property type="match status" value="1"/>
</dbReference>
<dbReference type="InterPro" id="IPR009003">
    <property type="entry name" value="Peptidase_S1_PA"/>
</dbReference>
<dbReference type="OrthoDB" id="4217619at2759"/>
<dbReference type="InterPro" id="IPR001478">
    <property type="entry name" value="PDZ"/>
</dbReference>
<evidence type="ECO:0000313" key="7">
    <source>
        <dbReference type="Proteomes" id="UP000198406"/>
    </source>
</evidence>
<dbReference type="SUPFAM" id="SSF50494">
    <property type="entry name" value="Trypsin-like serine proteases"/>
    <property type="match status" value="1"/>
</dbReference>
<proteinExistence type="inferred from homology"/>
<dbReference type="Gene3D" id="2.40.10.10">
    <property type="entry name" value="Trypsin-like serine proteases"/>
    <property type="match status" value="2"/>
</dbReference>
<dbReference type="PANTHER" id="PTHR22939:SF129">
    <property type="entry name" value="SERINE PROTEASE HTRA2, MITOCHONDRIAL"/>
    <property type="match status" value="1"/>
</dbReference>
<evidence type="ECO:0000256" key="4">
    <source>
        <dbReference type="ARBA" id="ARBA00023026"/>
    </source>
</evidence>
<dbReference type="Pfam" id="PF13365">
    <property type="entry name" value="Trypsin_2"/>
    <property type="match status" value="1"/>
</dbReference>
<dbReference type="InterPro" id="IPR001940">
    <property type="entry name" value="Peptidase_S1C"/>
</dbReference>
<keyword evidence="7" id="KW-1185">Reference proteome</keyword>
<sequence length="353" mass="38033">MTLNSVAEAARKVGPAVVRIEIELNLPANHDAFSKEGQPGVGSGFIFSKDGLVLTNAHVIEYAREIKVNLMDGREYKAVVKGKDSFVDVAVLQIVSSDKSDEFPVAKLSDSDGLTIGQSVIAIGSPNGLDNSVTKGIIANAGRSWADIKSFVRKAYRTADYIQTDVALYTGNSGGPLVDVETGDVIGINANTLSTMPGTTFSIQINRIRDIIDALSQGREVQHAYLGVSVVKCTPPWAAQMNVKAAGAYTLPESHGALVWFVHPSTPAAEAGLRGGDVILKVGGKAVESPGDVRRFTDRAAVGETLTLFVYRDSQEIEISVQPMDLVTRLREARDEENRMLEAIERLKDDMQF</sequence>
<dbReference type="PROSITE" id="PS50106">
    <property type="entry name" value="PDZ"/>
    <property type="match status" value="1"/>
</dbReference>
<reference evidence="6 7" key="1">
    <citation type="journal article" date="2015" name="Plant Cell">
        <title>Oil accumulation by the oleaginous diatom Fistulifera solaris as revealed by the genome and transcriptome.</title>
        <authorList>
            <person name="Tanaka T."/>
            <person name="Maeda Y."/>
            <person name="Veluchamy A."/>
            <person name="Tanaka M."/>
            <person name="Abida H."/>
            <person name="Marechal E."/>
            <person name="Bowler C."/>
            <person name="Muto M."/>
            <person name="Sunaga Y."/>
            <person name="Tanaka M."/>
            <person name="Yoshino T."/>
            <person name="Taniguchi T."/>
            <person name="Fukuda Y."/>
            <person name="Nemoto M."/>
            <person name="Matsumoto M."/>
            <person name="Wong P.S."/>
            <person name="Aburatani S."/>
            <person name="Fujibuchi W."/>
        </authorList>
    </citation>
    <scope>NUCLEOTIDE SEQUENCE [LARGE SCALE GENOMIC DNA]</scope>
    <source>
        <strain evidence="6 7">JPCC DA0580</strain>
    </source>
</reference>
<dbReference type="InterPro" id="IPR043504">
    <property type="entry name" value="Peptidase_S1_PA_chymotrypsin"/>
</dbReference>
<keyword evidence="2 6" id="KW-0645">Protease</keyword>
<dbReference type="Pfam" id="PF13180">
    <property type="entry name" value="PDZ_2"/>
    <property type="match status" value="1"/>
</dbReference>
<dbReference type="SUPFAM" id="SSF50156">
    <property type="entry name" value="PDZ domain-like"/>
    <property type="match status" value="1"/>
</dbReference>
<name>A0A1Z5JQC2_FISSO</name>
<dbReference type="SMART" id="SM00228">
    <property type="entry name" value="PDZ"/>
    <property type="match status" value="1"/>
</dbReference>
<gene>
    <name evidence="6" type="ORF">FisN_3Hu288</name>
</gene>